<feature type="region of interest" description="Disordered" evidence="1">
    <location>
        <begin position="22"/>
        <end position="45"/>
    </location>
</feature>
<protein>
    <submittedName>
        <fullName evidence="2">Uncharacterized protein</fullName>
    </submittedName>
</protein>
<dbReference type="EMBL" id="CM003373">
    <property type="protein sequence ID" value="KOM37679.1"/>
    <property type="molecule type" value="Genomic_DNA"/>
</dbReference>
<evidence type="ECO:0000313" key="2">
    <source>
        <dbReference type="EMBL" id="KOM37679.1"/>
    </source>
</evidence>
<name>A0A0L9U5H9_PHAAN</name>
<sequence length="210" mass="23216">MERSNDYPLEHAMRSHGARAGFCTETRSGGSSYGGLGPRMKERNNDYPLEHASSKEQPTWMGVAMRKHPARTRRRYSSLSSTGVQLGSRGAQKQVLELAIKGVTFSRHPRKKGDVCGSRHGRLLLRLQSVGCVSAWSCSRHPLSFLLSPLNIWEGWKCEEPAVTEEESTATRSCTLGLSRLQGSTFLLDNAHVIGSSSNSLLHLFTLLSF</sequence>
<evidence type="ECO:0000313" key="3">
    <source>
        <dbReference type="Proteomes" id="UP000053144"/>
    </source>
</evidence>
<proteinExistence type="predicted"/>
<accession>A0A0L9U5H9</accession>
<reference evidence="3" key="1">
    <citation type="journal article" date="2015" name="Proc. Natl. Acad. Sci. U.S.A.">
        <title>Genome sequencing of adzuki bean (Vigna angularis) provides insight into high starch and low fat accumulation and domestication.</title>
        <authorList>
            <person name="Yang K."/>
            <person name="Tian Z."/>
            <person name="Chen C."/>
            <person name="Luo L."/>
            <person name="Zhao B."/>
            <person name="Wang Z."/>
            <person name="Yu L."/>
            <person name="Li Y."/>
            <person name="Sun Y."/>
            <person name="Li W."/>
            <person name="Chen Y."/>
            <person name="Li Y."/>
            <person name="Zhang Y."/>
            <person name="Ai D."/>
            <person name="Zhao J."/>
            <person name="Shang C."/>
            <person name="Ma Y."/>
            <person name="Wu B."/>
            <person name="Wang M."/>
            <person name="Gao L."/>
            <person name="Sun D."/>
            <person name="Zhang P."/>
            <person name="Guo F."/>
            <person name="Wang W."/>
            <person name="Li Y."/>
            <person name="Wang J."/>
            <person name="Varshney R.K."/>
            <person name="Wang J."/>
            <person name="Ling H.Q."/>
            <person name="Wan P."/>
        </authorList>
    </citation>
    <scope>NUCLEOTIDE SEQUENCE</scope>
    <source>
        <strain evidence="3">cv. Jingnong 6</strain>
    </source>
</reference>
<dbReference type="Gramene" id="KOM37679">
    <property type="protein sequence ID" value="KOM37679"/>
    <property type="gene ID" value="LR48_Vigan03g106100"/>
</dbReference>
<dbReference type="Proteomes" id="UP000053144">
    <property type="component" value="Chromosome 3"/>
</dbReference>
<organism evidence="2 3">
    <name type="scientific">Phaseolus angularis</name>
    <name type="common">Azuki bean</name>
    <name type="synonym">Vigna angularis</name>
    <dbReference type="NCBI Taxonomy" id="3914"/>
    <lineage>
        <taxon>Eukaryota</taxon>
        <taxon>Viridiplantae</taxon>
        <taxon>Streptophyta</taxon>
        <taxon>Embryophyta</taxon>
        <taxon>Tracheophyta</taxon>
        <taxon>Spermatophyta</taxon>
        <taxon>Magnoliopsida</taxon>
        <taxon>eudicotyledons</taxon>
        <taxon>Gunneridae</taxon>
        <taxon>Pentapetalae</taxon>
        <taxon>rosids</taxon>
        <taxon>fabids</taxon>
        <taxon>Fabales</taxon>
        <taxon>Fabaceae</taxon>
        <taxon>Papilionoideae</taxon>
        <taxon>50 kb inversion clade</taxon>
        <taxon>NPAAA clade</taxon>
        <taxon>indigoferoid/millettioid clade</taxon>
        <taxon>Phaseoleae</taxon>
        <taxon>Vigna</taxon>
    </lineage>
</organism>
<gene>
    <name evidence="2" type="ORF">LR48_Vigan03g106100</name>
</gene>
<dbReference type="AlphaFoldDB" id="A0A0L9U5H9"/>
<evidence type="ECO:0000256" key="1">
    <source>
        <dbReference type="SAM" id="MobiDB-lite"/>
    </source>
</evidence>